<dbReference type="SUPFAM" id="SSF55008">
    <property type="entry name" value="HMA, heavy metal-associated domain"/>
    <property type="match status" value="1"/>
</dbReference>
<keyword evidence="5" id="KW-1185">Reference proteome</keyword>
<evidence type="ECO:0000313" key="4">
    <source>
        <dbReference type="EMBL" id="GAA0144803.1"/>
    </source>
</evidence>
<proteinExistence type="predicted"/>
<evidence type="ECO:0000259" key="3">
    <source>
        <dbReference type="PROSITE" id="PS50846"/>
    </source>
</evidence>
<dbReference type="PANTHER" id="PTHR46119">
    <property type="entry name" value="OS08G0405700 PROTEIN"/>
    <property type="match status" value="1"/>
</dbReference>
<comment type="caution">
    <text evidence="4">The sequence shown here is derived from an EMBL/GenBank/DDBJ whole genome shotgun (WGS) entry which is preliminary data.</text>
</comment>
<dbReference type="PROSITE" id="PS50846">
    <property type="entry name" value="HMA_2"/>
    <property type="match status" value="1"/>
</dbReference>
<dbReference type="PANTHER" id="PTHR46119:SF15">
    <property type="entry name" value="PROTEIN SODIUM POTASSIUM ROOT DEFECTIVE 2"/>
    <property type="match status" value="1"/>
</dbReference>
<feature type="domain" description="HMA" evidence="3">
    <location>
        <begin position="278"/>
        <end position="341"/>
    </location>
</feature>
<evidence type="ECO:0000256" key="1">
    <source>
        <dbReference type="ARBA" id="ARBA00004170"/>
    </source>
</evidence>
<dbReference type="EMBL" id="BAABME010000697">
    <property type="protein sequence ID" value="GAA0144803.1"/>
    <property type="molecule type" value="Genomic_DNA"/>
</dbReference>
<reference evidence="4 5" key="1">
    <citation type="submission" date="2024-01" db="EMBL/GenBank/DDBJ databases">
        <title>The complete chloroplast genome sequence of Lithospermum erythrorhizon: insights into the phylogenetic relationship among Boraginaceae species and the maternal lineages of purple gromwells.</title>
        <authorList>
            <person name="Okada T."/>
            <person name="Watanabe K."/>
        </authorList>
    </citation>
    <scope>NUCLEOTIDE SEQUENCE [LARGE SCALE GENOMIC DNA]</scope>
</reference>
<sequence>MNECDINNSSLPTNCNIFSLYYSSKQEVELKTKESIFLAELNLPFSPHLQPSKSAKIPYSLPLVAKHSYLPISSFNFHFLKMNKINIFCTSQAATAICLSMDGPSSSTTIQLGSASPPGGGGGGREIDRYNPIITDSRRINQSMPPSSLLPPLTPRPQNISHIKNRKSTSNPKNETKKKKTIPKTNDQKRKSVSSTTELNNSNKSTNSFVSRKSWSCTKPGAFITPPGSTRYLLSDEASLEKLLDIGLPLKLNPVNEADKVAAPKAEDSNIASKKQPDQVVVLRVSLHCKGCEKKVRKHISRMQGVSSFNIDFAANKVTVVGEVTPSEVLASISKVKNNAKLWTQLQPPVLSSSNPAPTLNSTLIAST</sequence>
<organism evidence="4 5">
    <name type="scientific">Lithospermum erythrorhizon</name>
    <name type="common">Purple gromwell</name>
    <name type="synonym">Lithospermum officinale var. erythrorhizon</name>
    <dbReference type="NCBI Taxonomy" id="34254"/>
    <lineage>
        <taxon>Eukaryota</taxon>
        <taxon>Viridiplantae</taxon>
        <taxon>Streptophyta</taxon>
        <taxon>Embryophyta</taxon>
        <taxon>Tracheophyta</taxon>
        <taxon>Spermatophyta</taxon>
        <taxon>Magnoliopsida</taxon>
        <taxon>eudicotyledons</taxon>
        <taxon>Gunneridae</taxon>
        <taxon>Pentapetalae</taxon>
        <taxon>asterids</taxon>
        <taxon>lamiids</taxon>
        <taxon>Boraginales</taxon>
        <taxon>Boraginaceae</taxon>
        <taxon>Boraginoideae</taxon>
        <taxon>Lithospermeae</taxon>
        <taxon>Lithospermum</taxon>
    </lineage>
</organism>
<gene>
    <name evidence="4" type="ORF">LIER_05152</name>
</gene>
<dbReference type="Gene3D" id="3.30.70.100">
    <property type="match status" value="1"/>
</dbReference>
<dbReference type="GO" id="GO:0046872">
    <property type="term" value="F:metal ion binding"/>
    <property type="evidence" value="ECO:0007669"/>
    <property type="project" value="InterPro"/>
</dbReference>
<dbReference type="GO" id="GO:0016020">
    <property type="term" value="C:membrane"/>
    <property type="evidence" value="ECO:0007669"/>
    <property type="project" value="UniProtKB-SubCell"/>
</dbReference>
<name>A0AAV3P0P1_LITER</name>
<dbReference type="Proteomes" id="UP001454036">
    <property type="component" value="Unassembled WGS sequence"/>
</dbReference>
<dbReference type="Pfam" id="PF00403">
    <property type="entry name" value="HMA"/>
    <property type="match status" value="1"/>
</dbReference>
<comment type="subcellular location">
    <subcellularLocation>
        <location evidence="1">Membrane</location>
        <topology evidence="1">Peripheral membrane protein</topology>
    </subcellularLocation>
</comment>
<feature type="compositionally biased region" description="Polar residues" evidence="2">
    <location>
        <begin position="193"/>
        <end position="212"/>
    </location>
</feature>
<dbReference type="AlphaFoldDB" id="A0AAV3P0P1"/>
<accession>A0AAV3P0P1</accession>
<dbReference type="InterPro" id="IPR044526">
    <property type="entry name" value="NAKR1-3"/>
</dbReference>
<dbReference type="GO" id="GO:0009626">
    <property type="term" value="P:plant-type hypersensitive response"/>
    <property type="evidence" value="ECO:0007669"/>
    <property type="project" value="UniProtKB-KW"/>
</dbReference>
<feature type="region of interest" description="Disordered" evidence="2">
    <location>
        <begin position="108"/>
        <end position="212"/>
    </location>
</feature>
<dbReference type="CDD" id="cd00371">
    <property type="entry name" value="HMA"/>
    <property type="match status" value="1"/>
</dbReference>
<evidence type="ECO:0000313" key="5">
    <source>
        <dbReference type="Proteomes" id="UP001454036"/>
    </source>
</evidence>
<dbReference type="InterPro" id="IPR036163">
    <property type="entry name" value="HMA_dom_sf"/>
</dbReference>
<dbReference type="InterPro" id="IPR006121">
    <property type="entry name" value="HMA_dom"/>
</dbReference>
<protein>
    <recommendedName>
        <fullName evidence="3">HMA domain-containing protein</fullName>
    </recommendedName>
</protein>
<evidence type="ECO:0000256" key="2">
    <source>
        <dbReference type="SAM" id="MobiDB-lite"/>
    </source>
</evidence>